<protein>
    <recommendedName>
        <fullName evidence="1">Phosphoribosyltransferase domain-containing protein</fullName>
    </recommendedName>
</protein>
<accession>A0A916SFS0</accession>
<keyword evidence="3" id="KW-1185">Reference proteome</keyword>
<dbReference type="CDD" id="cd06223">
    <property type="entry name" value="PRTases_typeI"/>
    <property type="match status" value="1"/>
</dbReference>
<evidence type="ECO:0000313" key="2">
    <source>
        <dbReference type="EMBL" id="GGA95268.1"/>
    </source>
</evidence>
<dbReference type="InterPro" id="IPR029057">
    <property type="entry name" value="PRTase-like"/>
</dbReference>
<dbReference type="Pfam" id="PF00156">
    <property type="entry name" value="Pribosyltran"/>
    <property type="match status" value="1"/>
</dbReference>
<dbReference type="Proteomes" id="UP000606922">
    <property type="component" value="Unassembled WGS sequence"/>
</dbReference>
<gene>
    <name evidence="2" type="ORF">GCM10010979_07160</name>
</gene>
<sequence>MAGIFENRADAGRRLGEAVRRSLGDSDAPRETVVLGLPRGGVPVARLVADIIGAPLDVLAVRKLGGPRHPEFAVGAIAEGGVRLVDDDAVRHTHLPASDLERVEAAARVDLARLLSLYRGGRPARAIAGRRAIIVDDGVATGATAIVACRAARLLGAGEIVLAVPVAPLGWERKLADEADAFVVVSTPRDLWAVGRWYVDFAQTSDDEVIAALDR</sequence>
<organism evidence="2 3">
    <name type="scientific">Conyzicola nivalis</name>
    <dbReference type="NCBI Taxonomy" id="1477021"/>
    <lineage>
        <taxon>Bacteria</taxon>
        <taxon>Bacillati</taxon>
        <taxon>Actinomycetota</taxon>
        <taxon>Actinomycetes</taxon>
        <taxon>Micrococcales</taxon>
        <taxon>Microbacteriaceae</taxon>
        <taxon>Conyzicola</taxon>
    </lineage>
</organism>
<feature type="domain" description="Phosphoribosyltransferase" evidence="1">
    <location>
        <begin position="27"/>
        <end position="188"/>
    </location>
</feature>
<dbReference type="Gene3D" id="3.40.50.2020">
    <property type="match status" value="1"/>
</dbReference>
<dbReference type="AlphaFoldDB" id="A0A916SFS0"/>
<reference evidence="2" key="1">
    <citation type="journal article" date="2014" name="Int. J. Syst. Evol. Microbiol.">
        <title>Complete genome sequence of Corynebacterium casei LMG S-19264T (=DSM 44701T), isolated from a smear-ripened cheese.</title>
        <authorList>
            <consortium name="US DOE Joint Genome Institute (JGI-PGF)"/>
            <person name="Walter F."/>
            <person name="Albersmeier A."/>
            <person name="Kalinowski J."/>
            <person name="Ruckert C."/>
        </authorList>
    </citation>
    <scope>NUCLEOTIDE SEQUENCE</scope>
    <source>
        <strain evidence="2">CGMCC 1.12813</strain>
    </source>
</reference>
<proteinExistence type="predicted"/>
<evidence type="ECO:0000313" key="3">
    <source>
        <dbReference type="Proteomes" id="UP000606922"/>
    </source>
</evidence>
<reference evidence="2" key="2">
    <citation type="submission" date="2020-09" db="EMBL/GenBank/DDBJ databases">
        <authorList>
            <person name="Sun Q."/>
            <person name="Zhou Y."/>
        </authorList>
    </citation>
    <scope>NUCLEOTIDE SEQUENCE</scope>
    <source>
        <strain evidence="2">CGMCC 1.12813</strain>
    </source>
</reference>
<dbReference type="Gene3D" id="3.30.1310.20">
    <property type="entry name" value="PRTase-like"/>
    <property type="match status" value="1"/>
</dbReference>
<comment type="caution">
    <text evidence="2">The sequence shown here is derived from an EMBL/GenBank/DDBJ whole genome shotgun (WGS) entry which is preliminary data.</text>
</comment>
<dbReference type="EMBL" id="BMGB01000001">
    <property type="protein sequence ID" value="GGA95268.1"/>
    <property type="molecule type" value="Genomic_DNA"/>
</dbReference>
<name>A0A916SFS0_9MICO</name>
<dbReference type="SUPFAM" id="SSF53271">
    <property type="entry name" value="PRTase-like"/>
    <property type="match status" value="1"/>
</dbReference>
<dbReference type="RefSeq" id="WP_188509317.1">
    <property type="nucleotide sequence ID" value="NZ_BMGB01000001.1"/>
</dbReference>
<dbReference type="InterPro" id="IPR000836">
    <property type="entry name" value="PRTase_dom"/>
</dbReference>
<evidence type="ECO:0000259" key="1">
    <source>
        <dbReference type="Pfam" id="PF00156"/>
    </source>
</evidence>